<dbReference type="Pfam" id="PF06167">
    <property type="entry name" value="Peptidase_M90"/>
    <property type="match status" value="1"/>
</dbReference>
<protein>
    <recommendedName>
        <fullName evidence="4">Peptidase</fullName>
    </recommendedName>
</protein>
<dbReference type="Proteomes" id="UP000199138">
    <property type="component" value="Unassembled WGS sequence"/>
</dbReference>
<reference evidence="2 3" key="1">
    <citation type="submission" date="2016-10" db="EMBL/GenBank/DDBJ databases">
        <authorList>
            <person name="de Groot N.N."/>
        </authorList>
    </citation>
    <scope>NUCLEOTIDE SEQUENCE [LARGE SCALE GENOMIC DNA]</scope>
    <source>
        <strain evidence="2 3">CGMCC 1.12333</strain>
    </source>
</reference>
<evidence type="ECO:0000313" key="3">
    <source>
        <dbReference type="Proteomes" id="UP000199138"/>
    </source>
</evidence>
<sequence>MRLPSLSTLINYIWICNIYSMGQYISVILFAALVLFFWNKRKKKKKVEAFPKKWEPYIQHSVFYKRLPTEEKQQFKNRIMKFLTEVYIEGVQTEVTDEDKVLVAAAAVIPTMGFEAWYYPNLSSVLLYPASFNKEFDFNKEDKERVIMGMVGNGRLKNTMILSKKALHHGFDNESDKLNTGIHEFVHLIDGVDGAVDGVPEQLLQEPNTLPWLKLMHDTMEEINKNQSDIRKYGGTSQQEFFAVASEYFFSRPKLMQRKHPELYAMLEKCFRQDPSDSTRL</sequence>
<dbReference type="InterPro" id="IPR024079">
    <property type="entry name" value="MetalloPept_cat_dom_sf"/>
</dbReference>
<keyword evidence="1" id="KW-1133">Transmembrane helix</keyword>
<dbReference type="GO" id="GO:0004177">
    <property type="term" value="F:aminopeptidase activity"/>
    <property type="evidence" value="ECO:0007669"/>
    <property type="project" value="TreeGrafter"/>
</dbReference>
<dbReference type="Gene3D" id="1.10.472.150">
    <property type="entry name" value="Glucose-regulated metallo-peptidase M90, N-terminal domain"/>
    <property type="match status" value="1"/>
</dbReference>
<dbReference type="CDD" id="cd20169">
    <property type="entry name" value="Peptidase_M90_mtfA"/>
    <property type="match status" value="1"/>
</dbReference>
<dbReference type="STRING" id="1224947.SAMN05216480_101576"/>
<dbReference type="AlphaFoldDB" id="A0A1I7F2V9"/>
<dbReference type="Gene3D" id="3.40.390.10">
    <property type="entry name" value="Collagenase (Catalytic Domain)"/>
    <property type="match status" value="1"/>
</dbReference>
<evidence type="ECO:0000313" key="2">
    <source>
        <dbReference type="EMBL" id="SFU30507.1"/>
    </source>
</evidence>
<evidence type="ECO:0008006" key="4">
    <source>
        <dbReference type="Google" id="ProtNLM"/>
    </source>
</evidence>
<gene>
    <name evidence="2" type="ORF">SAMN05216480_101576</name>
</gene>
<accession>A0A1I7F2V9</accession>
<evidence type="ECO:0000256" key="1">
    <source>
        <dbReference type="SAM" id="Phobius"/>
    </source>
</evidence>
<name>A0A1I7F2V9_9FLAO</name>
<keyword evidence="1" id="KW-0812">Transmembrane</keyword>
<dbReference type="EMBL" id="FPBK01000001">
    <property type="protein sequence ID" value="SFU30507.1"/>
    <property type="molecule type" value="Genomic_DNA"/>
</dbReference>
<dbReference type="InterPro" id="IPR042252">
    <property type="entry name" value="MtfA_N"/>
</dbReference>
<dbReference type="PANTHER" id="PTHR30164">
    <property type="entry name" value="MTFA PEPTIDASE"/>
    <property type="match status" value="1"/>
</dbReference>
<dbReference type="PANTHER" id="PTHR30164:SF2">
    <property type="entry name" value="PROTEIN MTFA"/>
    <property type="match status" value="1"/>
</dbReference>
<proteinExistence type="predicted"/>
<feature type="transmembrane region" description="Helical" evidence="1">
    <location>
        <begin position="12"/>
        <end position="38"/>
    </location>
</feature>
<keyword evidence="1" id="KW-0472">Membrane</keyword>
<dbReference type="InterPro" id="IPR010384">
    <property type="entry name" value="MtfA_fam"/>
</dbReference>
<dbReference type="SUPFAM" id="SSF55486">
    <property type="entry name" value="Metalloproteases ('zincins'), catalytic domain"/>
    <property type="match status" value="1"/>
</dbReference>
<dbReference type="GO" id="GO:0005829">
    <property type="term" value="C:cytosol"/>
    <property type="evidence" value="ECO:0007669"/>
    <property type="project" value="TreeGrafter"/>
</dbReference>
<dbReference type="GO" id="GO:0008237">
    <property type="term" value="F:metallopeptidase activity"/>
    <property type="evidence" value="ECO:0007669"/>
    <property type="project" value="InterPro"/>
</dbReference>
<keyword evidence="3" id="KW-1185">Reference proteome</keyword>
<organism evidence="2 3">
    <name type="scientific">Pustulibacterium marinum</name>
    <dbReference type="NCBI Taxonomy" id="1224947"/>
    <lineage>
        <taxon>Bacteria</taxon>
        <taxon>Pseudomonadati</taxon>
        <taxon>Bacteroidota</taxon>
        <taxon>Flavobacteriia</taxon>
        <taxon>Flavobacteriales</taxon>
        <taxon>Flavobacteriaceae</taxon>
        <taxon>Pustulibacterium</taxon>
    </lineage>
</organism>